<dbReference type="STRING" id="10029.G3HJC4"/>
<dbReference type="GO" id="GO:0036503">
    <property type="term" value="P:ERAD pathway"/>
    <property type="evidence" value="ECO:0007669"/>
    <property type="project" value="TreeGrafter"/>
</dbReference>
<dbReference type="SUPFAM" id="SSF49785">
    <property type="entry name" value="Galactose-binding domain-like"/>
    <property type="match status" value="1"/>
</dbReference>
<dbReference type="EMBL" id="JH000426">
    <property type="protein sequence ID" value="EGV93034.1"/>
    <property type="molecule type" value="Genomic_DNA"/>
</dbReference>
<dbReference type="GO" id="GO:0019005">
    <property type="term" value="C:SCF ubiquitin ligase complex"/>
    <property type="evidence" value="ECO:0007669"/>
    <property type="project" value="TreeGrafter"/>
</dbReference>
<evidence type="ECO:0000256" key="1">
    <source>
        <dbReference type="SAM" id="MobiDB-lite"/>
    </source>
</evidence>
<dbReference type="PANTHER" id="PTHR12125">
    <property type="entry name" value="F-BOX ONLY PROTEIN 6-LIKE PROTEIN"/>
    <property type="match status" value="1"/>
</dbReference>
<evidence type="ECO:0000313" key="3">
    <source>
        <dbReference type="EMBL" id="EGV93034.1"/>
    </source>
</evidence>
<dbReference type="InParanoid" id="G3HJC4"/>
<dbReference type="Gene3D" id="2.60.120.260">
    <property type="entry name" value="Galactose-binding domain-like"/>
    <property type="match status" value="1"/>
</dbReference>
<evidence type="ECO:0000313" key="4">
    <source>
        <dbReference type="Proteomes" id="UP000001075"/>
    </source>
</evidence>
<feature type="region of interest" description="Disordered" evidence="1">
    <location>
        <begin position="1"/>
        <end position="29"/>
    </location>
</feature>
<dbReference type="Pfam" id="PF04300">
    <property type="entry name" value="FBA"/>
    <property type="match status" value="1"/>
</dbReference>
<feature type="compositionally biased region" description="Basic and acidic residues" evidence="1">
    <location>
        <begin position="1"/>
        <end position="11"/>
    </location>
</feature>
<evidence type="ECO:0000259" key="2">
    <source>
        <dbReference type="PROSITE" id="PS51114"/>
    </source>
</evidence>
<dbReference type="GO" id="GO:0005737">
    <property type="term" value="C:cytoplasm"/>
    <property type="evidence" value="ECO:0007669"/>
    <property type="project" value="TreeGrafter"/>
</dbReference>
<accession>G3HJC4</accession>
<protein>
    <submittedName>
        <fullName evidence="3">F-box only protein 17</fullName>
    </submittedName>
</protein>
<dbReference type="PROSITE" id="PS51114">
    <property type="entry name" value="FBA"/>
    <property type="match status" value="1"/>
</dbReference>
<dbReference type="InterPro" id="IPR007397">
    <property type="entry name" value="F-box-assoc_dom"/>
</dbReference>
<gene>
    <name evidence="3" type="ORF">I79_010766</name>
</gene>
<sequence length="110" mass="12698">MESKRGKESVRSSRNTGSETLENEEERAQRTCCRMTEETSGRLWVRLLDECENEVVKFSASPNPVLQRAESSCRQVSHVFTDFGKGIRYVSFEQYGRDTRSWVGRTMVPL</sequence>
<dbReference type="GO" id="GO:0061630">
    <property type="term" value="F:ubiquitin protein ligase activity"/>
    <property type="evidence" value="ECO:0007669"/>
    <property type="project" value="TreeGrafter"/>
</dbReference>
<dbReference type="AlphaFoldDB" id="G3HJC4"/>
<dbReference type="PANTHER" id="PTHR12125:SF7">
    <property type="entry name" value="F-BOX ONLY PROTEIN 17"/>
    <property type="match status" value="1"/>
</dbReference>
<dbReference type="GO" id="GO:0006516">
    <property type="term" value="P:glycoprotein catabolic process"/>
    <property type="evidence" value="ECO:0007669"/>
    <property type="project" value="TreeGrafter"/>
</dbReference>
<dbReference type="InterPro" id="IPR008979">
    <property type="entry name" value="Galactose-bd-like_sf"/>
</dbReference>
<dbReference type="GO" id="GO:0031146">
    <property type="term" value="P:SCF-dependent proteasomal ubiquitin-dependent protein catabolic process"/>
    <property type="evidence" value="ECO:0007669"/>
    <property type="project" value="TreeGrafter"/>
</dbReference>
<dbReference type="SMART" id="SM01198">
    <property type="entry name" value="FBA"/>
    <property type="match status" value="1"/>
</dbReference>
<organism evidence="3 4">
    <name type="scientific">Cricetulus griseus</name>
    <name type="common">Chinese hamster</name>
    <name type="synonym">Cricetulus barabensis griseus</name>
    <dbReference type="NCBI Taxonomy" id="10029"/>
    <lineage>
        <taxon>Eukaryota</taxon>
        <taxon>Metazoa</taxon>
        <taxon>Chordata</taxon>
        <taxon>Craniata</taxon>
        <taxon>Vertebrata</taxon>
        <taxon>Euteleostomi</taxon>
        <taxon>Mammalia</taxon>
        <taxon>Eutheria</taxon>
        <taxon>Euarchontoglires</taxon>
        <taxon>Glires</taxon>
        <taxon>Rodentia</taxon>
        <taxon>Myomorpha</taxon>
        <taxon>Muroidea</taxon>
        <taxon>Cricetidae</taxon>
        <taxon>Cricetinae</taxon>
        <taxon>Cricetulus</taxon>
    </lineage>
</organism>
<name>G3HJC4_CRIGR</name>
<feature type="domain" description="FBA" evidence="2">
    <location>
        <begin position="1"/>
        <end position="110"/>
    </location>
</feature>
<dbReference type="Proteomes" id="UP000001075">
    <property type="component" value="Unassembled WGS sequence"/>
</dbReference>
<proteinExistence type="predicted"/>
<dbReference type="InterPro" id="IPR039752">
    <property type="entry name" value="F-box_only"/>
</dbReference>
<reference evidence="4" key="1">
    <citation type="journal article" date="2011" name="Nat. Biotechnol.">
        <title>The genomic sequence of the Chinese hamster ovary (CHO)-K1 cell line.</title>
        <authorList>
            <person name="Xu X."/>
            <person name="Nagarajan H."/>
            <person name="Lewis N.E."/>
            <person name="Pan S."/>
            <person name="Cai Z."/>
            <person name="Liu X."/>
            <person name="Chen W."/>
            <person name="Xie M."/>
            <person name="Wang W."/>
            <person name="Hammond S."/>
            <person name="Andersen M.R."/>
            <person name="Neff N."/>
            <person name="Passarelli B."/>
            <person name="Koh W."/>
            <person name="Fan H.C."/>
            <person name="Wang J."/>
            <person name="Gui Y."/>
            <person name="Lee K.H."/>
            <person name="Betenbaugh M.J."/>
            <person name="Quake S.R."/>
            <person name="Famili I."/>
            <person name="Palsson B.O."/>
            <person name="Wang J."/>
        </authorList>
    </citation>
    <scope>NUCLEOTIDE SEQUENCE [LARGE SCALE GENOMIC DNA]</scope>
    <source>
        <strain evidence="4">CHO K1 cell line</strain>
    </source>
</reference>